<evidence type="ECO:0000313" key="1">
    <source>
        <dbReference type="EMBL" id="SHF07179.1"/>
    </source>
</evidence>
<evidence type="ECO:0008006" key="3">
    <source>
        <dbReference type="Google" id="ProtNLM"/>
    </source>
</evidence>
<name>A0A1M4YMZ4_VIBGA</name>
<reference evidence="2" key="1">
    <citation type="submission" date="2016-11" db="EMBL/GenBank/DDBJ databases">
        <authorList>
            <person name="Varghese N."/>
            <person name="Submissions S."/>
        </authorList>
    </citation>
    <scope>NUCLEOTIDE SEQUENCE [LARGE SCALE GENOMIC DNA]</scope>
    <source>
        <strain evidence="2">DSM 21264</strain>
    </source>
</reference>
<dbReference type="InterPro" id="IPR021974">
    <property type="entry name" value="DUF3581"/>
</dbReference>
<sequence length="242" mass="27744">MFLNSYFSSNNHQFQFTRQQASHFAKKVAGDFNPIHDEDNKRFCVPGDLLFAVLLKKAGISQNMKFKFSGMVGDQTPLHIENMEGKESAVVDENGKEYLHMNRDGEVSHDDAFIEHFVTSYARFSGMNFPHLLVPLMKDKNVMINCERPLVMYESMEAKFTHLDLTHPTVELSHTTFDVDGKRGLVTLYFNFINEDQVVGQGTKRLVVSGLRPYDDNAIDNLVARFHELKNAFQTRMGWQIA</sequence>
<dbReference type="Proteomes" id="UP000184159">
    <property type="component" value="Unassembled WGS sequence"/>
</dbReference>
<dbReference type="AlphaFoldDB" id="A0A1M4YMZ4"/>
<protein>
    <recommendedName>
        <fullName evidence="3">DUF3581 domain-containing protein</fullName>
    </recommendedName>
</protein>
<evidence type="ECO:0000313" key="2">
    <source>
        <dbReference type="Proteomes" id="UP000184159"/>
    </source>
</evidence>
<dbReference type="EMBL" id="FQUH01000005">
    <property type="protein sequence ID" value="SHF07179.1"/>
    <property type="molecule type" value="Genomic_DNA"/>
</dbReference>
<keyword evidence="2" id="KW-1185">Reference proteome</keyword>
<proteinExistence type="predicted"/>
<dbReference type="Pfam" id="PF12119">
    <property type="entry name" value="DUF3581"/>
    <property type="match status" value="1"/>
</dbReference>
<gene>
    <name evidence="1" type="ORF">SAMN02745781_01382</name>
</gene>
<organism evidence="1 2">
    <name type="scientific">Vibrio gazogenes DSM 21264 = NBRC 103151</name>
    <dbReference type="NCBI Taxonomy" id="1123492"/>
    <lineage>
        <taxon>Bacteria</taxon>
        <taxon>Pseudomonadati</taxon>
        <taxon>Pseudomonadota</taxon>
        <taxon>Gammaproteobacteria</taxon>
        <taxon>Vibrionales</taxon>
        <taxon>Vibrionaceae</taxon>
        <taxon>Vibrio</taxon>
    </lineage>
</organism>
<accession>A0A1M4YMZ4</accession>
<dbReference type="RefSeq" id="WP_072957225.1">
    <property type="nucleotide sequence ID" value="NZ_FQUH01000005.1"/>
</dbReference>